<dbReference type="Proteomes" id="UP000054485">
    <property type="component" value="Unassembled WGS sequence"/>
</dbReference>
<evidence type="ECO:0000313" key="1">
    <source>
        <dbReference type="EMBL" id="KIK38614.1"/>
    </source>
</evidence>
<dbReference type="EMBL" id="KN835383">
    <property type="protein sequence ID" value="KIK38614.1"/>
    <property type="molecule type" value="Genomic_DNA"/>
</dbReference>
<keyword evidence="2" id="KW-1185">Reference proteome</keyword>
<name>A0A0D0AKG9_9AGAM</name>
<dbReference type="AlphaFoldDB" id="A0A0D0AKG9"/>
<proteinExistence type="predicted"/>
<accession>A0A0D0AKG9</accession>
<reference evidence="2" key="2">
    <citation type="submission" date="2015-01" db="EMBL/GenBank/DDBJ databases">
        <title>Evolutionary Origins and Diversification of the Mycorrhizal Mutualists.</title>
        <authorList>
            <consortium name="DOE Joint Genome Institute"/>
            <consortium name="Mycorrhizal Genomics Consortium"/>
            <person name="Kohler A."/>
            <person name="Kuo A."/>
            <person name="Nagy L.G."/>
            <person name="Floudas D."/>
            <person name="Copeland A."/>
            <person name="Barry K.W."/>
            <person name="Cichocki N."/>
            <person name="Veneault-Fourrey C."/>
            <person name="LaButti K."/>
            <person name="Lindquist E.A."/>
            <person name="Lipzen A."/>
            <person name="Lundell T."/>
            <person name="Morin E."/>
            <person name="Murat C."/>
            <person name="Riley R."/>
            <person name="Ohm R."/>
            <person name="Sun H."/>
            <person name="Tunlid A."/>
            <person name="Henrissat B."/>
            <person name="Grigoriev I.V."/>
            <person name="Hibbett D.S."/>
            <person name="Martin F."/>
        </authorList>
    </citation>
    <scope>NUCLEOTIDE SEQUENCE [LARGE SCALE GENOMIC DNA]</scope>
    <source>
        <strain evidence="2">UH-Slu-Lm8-n1</strain>
    </source>
</reference>
<dbReference type="InParanoid" id="A0A0D0AKG9"/>
<gene>
    <name evidence="1" type="ORF">CY34DRAFT_383039</name>
</gene>
<evidence type="ECO:0000313" key="2">
    <source>
        <dbReference type="Proteomes" id="UP000054485"/>
    </source>
</evidence>
<reference evidence="1 2" key="1">
    <citation type="submission" date="2014-04" db="EMBL/GenBank/DDBJ databases">
        <authorList>
            <consortium name="DOE Joint Genome Institute"/>
            <person name="Kuo A."/>
            <person name="Ruytinx J."/>
            <person name="Rineau F."/>
            <person name="Colpaert J."/>
            <person name="Kohler A."/>
            <person name="Nagy L.G."/>
            <person name="Floudas D."/>
            <person name="Copeland A."/>
            <person name="Barry K.W."/>
            <person name="Cichocki N."/>
            <person name="Veneault-Fourrey C."/>
            <person name="LaButti K."/>
            <person name="Lindquist E.A."/>
            <person name="Lipzen A."/>
            <person name="Lundell T."/>
            <person name="Morin E."/>
            <person name="Murat C."/>
            <person name="Sun H."/>
            <person name="Tunlid A."/>
            <person name="Henrissat B."/>
            <person name="Grigoriev I.V."/>
            <person name="Hibbett D.S."/>
            <person name="Martin F."/>
            <person name="Nordberg H.P."/>
            <person name="Cantor M.N."/>
            <person name="Hua S.X."/>
        </authorList>
    </citation>
    <scope>NUCLEOTIDE SEQUENCE [LARGE SCALE GENOMIC DNA]</scope>
    <source>
        <strain evidence="1 2">UH-Slu-Lm8-n1</strain>
    </source>
</reference>
<protein>
    <submittedName>
        <fullName evidence="1">Uncharacterized protein</fullName>
    </submittedName>
</protein>
<sequence length="109" mass="13259">MFLQRYFSHWWIEMPTKKLSIRVTCSATVRSRRQAPRTWYRPNFSYFEPRTFVRHDYGLVFTHGILMRSHSPWRHIRRQVTCKQNQLSIHIINICHLSTLFSNTNHSNP</sequence>
<dbReference type="HOGENOM" id="CLU_2185685_0_0_1"/>
<organism evidence="1 2">
    <name type="scientific">Suillus luteus UH-Slu-Lm8-n1</name>
    <dbReference type="NCBI Taxonomy" id="930992"/>
    <lineage>
        <taxon>Eukaryota</taxon>
        <taxon>Fungi</taxon>
        <taxon>Dikarya</taxon>
        <taxon>Basidiomycota</taxon>
        <taxon>Agaricomycotina</taxon>
        <taxon>Agaricomycetes</taxon>
        <taxon>Agaricomycetidae</taxon>
        <taxon>Boletales</taxon>
        <taxon>Suillineae</taxon>
        <taxon>Suillaceae</taxon>
        <taxon>Suillus</taxon>
    </lineage>
</organism>